<accession>A0A451B2I8</accession>
<gene>
    <name evidence="1" type="ORF">BECKTUN1418E_GA0071001_14281</name>
</gene>
<evidence type="ECO:0000313" key="1">
    <source>
        <dbReference type="EMBL" id="VFK72501.1"/>
    </source>
</evidence>
<sequence>MWIPYLGSLVEFLPFLQQGCVLASVPLTGCNIPNSTVAMFLVVPLHESMYPLAYLMYRKNKISEK</sequence>
<protein>
    <submittedName>
        <fullName evidence="1">Uncharacterized protein</fullName>
    </submittedName>
</protein>
<proteinExistence type="predicted"/>
<name>A0A451B2I8_9GAMM</name>
<reference evidence="1" key="1">
    <citation type="submission" date="2019-02" db="EMBL/GenBank/DDBJ databases">
        <authorList>
            <person name="Gruber-Vodicka R. H."/>
            <person name="Seah K. B. B."/>
        </authorList>
    </citation>
    <scope>NUCLEOTIDE SEQUENCE</scope>
    <source>
        <strain evidence="1">BECK_BY2</strain>
    </source>
</reference>
<dbReference type="AlphaFoldDB" id="A0A451B2I8"/>
<organism evidence="1">
    <name type="scientific">Candidatus Kentrum sp. TUN</name>
    <dbReference type="NCBI Taxonomy" id="2126343"/>
    <lineage>
        <taxon>Bacteria</taxon>
        <taxon>Pseudomonadati</taxon>
        <taxon>Pseudomonadota</taxon>
        <taxon>Gammaproteobacteria</taxon>
        <taxon>Candidatus Kentrum</taxon>
    </lineage>
</organism>
<dbReference type="EMBL" id="CAADFV010000428">
    <property type="protein sequence ID" value="VFK72501.1"/>
    <property type="molecule type" value="Genomic_DNA"/>
</dbReference>